<name>A0ABN2IND6_9ACTN</name>
<comment type="caution">
    <text evidence="1">The sequence shown here is derived from an EMBL/GenBank/DDBJ whole genome shotgun (WGS) entry which is preliminary data.</text>
</comment>
<reference evidence="1 2" key="1">
    <citation type="journal article" date="2019" name="Int. J. Syst. Evol. Microbiol.">
        <title>The Global Catalogue of Microorganisms (GCM) 10K type strain sequencing project: providing services to taxonomists for standard genome sequencing and annotation.</title>
        <authorList>
            <consortium name="The Broad Institute Genomics Platform"/>
            <consortium name="The Broad Institute Genome Sequencing Center for Infectious Disease"/>
            <person name="Wu L."/>
            <person name="Ma J."/>
        </authorList>
    </citation>
    <scope>NUCLEOTIDE SEQUENCE [LARGE SCALE GENOMIC DNA]</scope>
    <source>
        <strain evidence="1 2">JCM 14307</strain>
    </source>
</reference>
<evidence type="ECO:0000313" key="2">
    <source>
        <dbReference type="Proteomes" id="UP001500280"/>
    </source>
</evidence>
<evidence type="ECO:0000313" key="1">
    <source>
        <dbReference type="EMBL" id="GAA1708543.1"/>
    </source>
</evidence>
<sequence>MDVDTEFFEAFATDGLVRQFARLDMSAGGEAPGIGIPPTRWMAMHEEYETVAHKDSD</sequence>
<protein>
    <submittedName>
        <fullName evidence="1">Uncharacterized protein</fullName>
    </submittedName>
</protein>
<dbReference type="EMBL" id="BAAANF010000022">
    <property type="protein sequence ID" value="GAA1708543.1"/>
    <property type="molecule type" value="Genomic_DNA"/>
</dbReference>
<accession>A0ABN2IND6</accession>
<proteinExistence type="predicted"/>
<organism evidence="1 2">
    <name type="scientific">Kribbella yunnanensis</name>
    <dbReference type="NCBI Taxonomy" id="190194"/>
    <lineage>
        <taxon>Bacteria</taxon>
        <taxon>Bacillati</taxon>
        <taxon>Actinomycetota</taxon>
        <taxon>Actinomycetes</taxon>
        <taxon>Propionibacteriales</taxon>
        <taxon>Kribbellaceae</taxon>
        <taxon>Kribbella</taxon>
    </lineage>
</organism>
<gene>
    <name evidence="1" type="ORF">GCM10009745_65480</name>
</gene>
<dbReference type="Proteomes" id="UP001500280">
    <property type="component" value="Unassembled WGS sequence"/>
</dbReference>
<keyword evidence="2" id="KW-1185">Reference proteome</keyword>